<gene>
    <name evidence="1" type="ORF">NCTC11343_01937</name>
</gene>
<accession>A0A2X2J145</accession>
<evidence type="ECO:0000313" key="1">
    <source>
        <dbReference type="EMBL" id="SPZ85376.1"/>
    </source>
</evidence>
<organism evidence="1 2">
    <name type="scientific">Sphingobacterium multivorum</name>
    <dbReference type="NCBI Taxonomy" id="28454"/>
    <lineage>
        <taxon>Bacteria</taxon>
        <taxon>Pseudomonadati</taxon>
        <taxon>Bacteroidota</taxon>
        <taxon>Sphingobacteriia</taxon>
        <taxon>Sphingobacteriales</taxon>
        <taxon>Sphingobacteriaceae</taxon>
        <taxon>Sphingobacterium</taxon>
    </lineage>
</organism>
<dbReference type="Proteomes" id="UP000251241">
    <property type="component" value="Unassembled WGS sequence"/>
</dbReference>
<evidence type="ECO:0000313" key="2">
    <source>
        <dbReference type="Proteomes" id="UP000251241"/>
    </source>
</evidence>
<dbReference type="EMBL" id="UAUU01000008">
    <property type="protein sequence ID" value="SPZ85376.1"/>
    <property type="molecule type" value="Genomic_DNA"/>
</dbReference>
<dbReference type="AlphaFoldDB" id="A0A2X2J145"/>
<protein>
    <submittedName>
        <fullName evidence="1">Uncharacterized protein</fullName>
    </submittedName>
</protein>
<sequence length="69" mass="8199">MLIFSISTQLELTIKLLSLISHSHVKSNPWWSNVDHKDDHHNDHHMKLVKMNLNNLKISTLKGRRYRLN</sequence>
<proteinExistence type="predicted"/>
<reference evidence="1 2" key="1">
    <citation type="submission" date="2018-06" db="EMBL/GenBank/DDBJ databases">
        <authorList>
            <consortium name="Pathogen Informatics"/>
            <person name="Doyle S."/>
        </authorList>
    </citation>
    <scope>NUCLEOTIDE SEQUENCE [LARGE SCALE GENOMIC DNA]</scope>
    <source>
        <strain evidence="1 2">NCTC11343</strain>
    </source>
</reference>
<name>A0A2X2J145_SPHMU</name>